<organism evidence="2 3">
    <name type="scientific">Ceratocystis fimbriata CBS 114723</name>
    <dbReference type="NCBI Taxonomy" id="1035309"/>
    <lineage>
        <taxon>Eukaryota</taxon>
        <taxon>Fungi</taxon>
        <taxon>Dikarya</taxon>
        <taxon>Ascomycota</taxon>
        <taxon>Pezizomycotina</taxon>
        <taxon>Sordariomycetes</taxon>
        <taxon>Hypocreomycetidae</taxon>
        <taxon>Microascales</taxon>
        <taxon>Ceratocystidaceae</taxon>
        <taxon>Ceratocystis</taxon>
    </lineage>
</organism>
<feature type="compositionally biased region" description="Basic and acidic residues" evidence="1">
    <location>
        <begin position="487"/>
        <end position="503"/>
    </location>
</feature>
<evidence type="ECO:0008006" key="4">
    <source>
        <dbReference type="Google" id="ProtNLM"/>
    </source>
</evidence>
<accession>A0A2C5WXS9</accession>
<reference evidence="2 3" key="1">
    <citation type="journal article" date="2013" name="Fungal Biol.">
        <title>Analysis of microsatellite markers in the genome of the plant pathogen Ceratocystis fimbriata.</title>
        <authorList>
            <person name="Simpson M.C."/>
            <person name="Wilken P.M."/>
            <person name="Coetzee M.P."/>
            <person name="Wingfield M.J."/>
            <person name="Wingfield B.D."/>
        </authorList>
    </citation>
    <scope>NUCLEOTIDE SEQUENCE [LARGE SCALE GENOMIC DNA]</scope>
    <source>
        <strain evidence="2 3">CBS 114723</strain>
    </source>
</reference>
<dbReference type="Gene3D" id="3.60.110.10">
    <property type="entry name" value="Carbon-nitrogen hydrolase"/>
    <property type="match status" value="1"/>
</dbReference>
<dbReference type="GO" id="GO:0070773">
    <property type="term" value="F:protein-N-terminal glutamine amidohydrolase activity"/>
    <property type="evidence" value="ECO:0007669"/>
    <property type="project" value="InterPro"/>
</dbReference>
<comment type="caution">
    <text evidence="2">The sequence shown here is derived from an EMBL/GenBank/DDBJ whole genome shotgun (WGS) entry which is preliminary data.</text>
</comment>
<gene>
    <name evidence="2" type="ORF">CFIMG_002336RA</name>
</gene>
<feature type="region of interest" description="Disordered" evidence="1">
    <location>
        <begin position="628"/>
        <end position="649"/>
    </location>
</feature>
<proteinExistence type="predicted"/>
<feature type="compositionally biased region" description="Basic and acidic residues" evidence="1">
    <location>
        <begin position="567"/>
        <end position="576"/>
    </location>
</feature>
<dbReference type="InterPro" id="IPR039703">
    <property type="entry name" value="Nta1"/>
</dbReference>
<dbReference type="EMBL" id="APWK03000106">
    <property type="protein sequence ID" value="PHH50995.1"/>
    <property type="molecule type" value="Genomic_DNA"/>
</dbReference>
<dbReference type="PANTHER" id="PTHR11750">
    <property type="entry name" value="PROTEIN N-TERMINAL AMIDASE"/>
    <property type="match status" value="1"/>
</dbReference>
<feature type="compositionally biased region" description="Polar residues" evidence="1">
    <location>
        <begin position="504"/>
        <end position="515"/>
    </location>
</feature>
<feature type="region of interest" description="Disordered" evidence="1">
    <location>
        <begin position="482"/>
        <end position="521"/>
    </location>
</feature>
<keyword evidence="3" id="KW-1185">Reference proteome</keyword>
<dbReference type="Proteomes" id="UP000222788">
    <property type="component" value="Unassembled WGS sequence"/>
</dbReference>
<dbReference type="GO" id="GO:0030163">
    <property type="term" value="P:protein catabolic process"/>
    <property type="evidence" value="ECO:0007669"/>
    <property type="project" value="TreeGrafter"/>
</dbReference>
<dbReference type="GO" id="GO:0008418">
    <property type="term" value="F:protein-N-terminal asparagine amidohydrolase activity"/>
    <property type="evidence" value="ECO:0007669"/>
    <property type="project" value="InterPro"/>
</dbReference>
<dbReference type="PANTHER" id="PTHR11750:SF26">
    <property type="entry name" value="PROTEIN N-TERMINAL AMIDASE"/>
    <property type="match status" value="1"/>
</dbReference>
<dbReference type="AlphaFoldDB" id="A0A2C5WXS9"/>
<evidence type="ECO:0000313" key="3">
    <source>
        <dbReference type="Proteomes" id="UP000222788"/>
    </source>
</evidence>
<feature type="region of interest" description="Disordered" evidence="1">
    <location>
        <begin position="539"/>
        <end position="576"/>
    </location>
</feature>
<sequence>MRIACAQFAASVDTIHDNLTRADKIVSLAPDIQRPPTKTPALNFGPRVPSVWNHVPNISPDRYGLLDLIVLPVIPFSKEKSLQARALNCNDEATITLQQWAITIARNKGCMVLVTWSYQFDGCNGAETLYHESMLLVNRDGERIGRRQRGCLNKTPAESDIFSLKISDTTKIAVGLSLDIGLTEHQNPSDGPDTYDFATHVVQAGANLVVLSLASTSNQLIEAFTTKPEDPDMDTLCHWLSRLLPIFQSSLESSEIIVVLANRRRPAKMDSALFAGTSTIVGIKGPRVRIYGMLARDGKELLSVDTEKDKPSIWYWDGKRLIKDTTPAVPPVADLSVLHMRGRVMYGSEGLHKLDSASLVVPRPSLSLETGISPVEVASWDAKTPGGLTPISSGLRFNPEDLDQAQAAQCLLLGRLSRGRFGIQSETLATPHDTVVSTGLHRQQDQSDEGLSVHRDNESAQPKPHILSGDSATALVVHVSGSSTNGMHDELGKPRYSERHSARSDNWSQASGQSNDPRRSLRNSYDSLAVLGYAPSEVWHPGSGHSSRASSIGPYSRQSRRSSYGDSHSHQSRDNNDQEARFSFNLHDAFNLPNMIGQLDIAELCDLESFLEQNLAIVQMAIKFKKGKAEDTKSVRPGRLGETRLEPLC</sequence>
<dbReference type="OrthoDB" id="201515at2759"/>
<dbReference type="STRING" id="1035309.A0A2C5WXS9"/>
<protein>
    <recommendedName>
        <fullName evidence="4">CN hydrolase domain-containing protein</fullName>
    </recommendedName>
</protein>
<dbReference type="InterPro" id="IPR036526">
    <property type="entry name" value="C-N_Hydrolase_sf"/>
</dbReference>
<evidence type="ECO:0000313" key="2">
    <source>
        <dbReference type="EMBL" id="PHH50995.1"/>
    </source>
</evidence>
<name>A0A2C5WXS9_9PEZI</name>
<feature type="region of interest" description="Disordered" evidence="1">
    <location>
        <begin position="432"/>
        <end position="470"/>
    </location>
</feature>
<evidence type="ECO:0000256" key="1">
    <source>
        <dbReference type="SAM" id="MobiDB-lite"/>
    </source>
</evidence>
<reference evidence="2 3" key="2">
    <citation type="journal article" date="2013" name="IMA Fungus">
        <title>IMA Genome-F 1: Ceratocystis fimbriata: Draft nuclear genome sequence for the plant pathogen, Ceratocystis fimbriata.</title>
        <authorList>
            <person name="Wilken P.M."/>
            <person name="Steenkamp E.T."/>
            <person name="Wingfield M.J."/>
            <person name="de Beer Z.W."/>
            <person name="Wingfield B.D."/>
        </authorList>
    </citation>
    <scope>NUCLEOTIDE SEQUENCE [LARGE SCALE GENOMIC DNA]</scope>
    <source>
        <strain evidence="2 3">CBS 114723</strain>
    </source>
</reference>